<dbReference type="GO" id="GO:0003723">
    <property type="term" value="F:RNA binding"/>
    <property type="evidence" value="ECO:0007669"/>
    <property type="project" value="InterPro"/>
</dbReference>
<organism evidence="5">
    <name type="scientific">marine metagenome</name>
    <dbReference type="NCBI Taxonomy" id="408172"/>
    <lineage>
        <taxon>unclassified sequences</taxon>
        <taxon>metagenomes</taxon>
        <taxon>ecological metagenomes</taxon>
    </lineage>
</organism>
<dbReference type="Pfam" id="PF01416">
    <property type="entry name" value="PseudoU_synth_1"/>
    <property type="match status" value="2"/>
</dbReference>
<evidence type="ECO:0000313" key="5">
    <source>
        <dbReference type="EMBL" id="SUZ63650.1"/>
    </source>
</evidence>
<accession>A0A381P9P4</accession>
<sequence>MNGNAPVRVHGAGRTDAGVHARGQVANFTLEKTWESEKLVDAINGNSEKDVMVHSCELVPDEFHARFSAVRRLYNYKCFLGRSPLERRFSWEISESIPVDPLHRCAKTLMGEIDFTSFCKHIPQQENRRCTIYQSEWINDGSFVIFKIEANRFLQHLVRCLVGTMVEVAIGRMTVEQFSNILEERNPEAKVYRAPAHGLRLEKVTYA</sequence>
<dbReference type="InterPro" id="IPR020103">
    <property type="entry name" value="PsdUridine_synth_cat_dom_sf"/>
</dbReference>
<dbReference type="Gene3D" id="3.30.70.580">
    <property type="entry name" value="Pseudouridine synthase I, catalytic domain, N-terminal subdomain"/>
    <property type="match status" value="1"/>
</dbReference>
<proteinExistence type="inferred from homology"/>
<comment type="similarity">
    <text evidence="1">Belongs to the tRNA pseudouridine synthase TruA family.</text>
</comment>
<dbReference type="PANTHER" id="PTHR11142:SF0">
    <property type="entry name" value="TRNA PSEUDOURIDINE SYNTHASE-LIKE 1"/>
    <property type="match status" value="1"/>
</dbReference>
<evidence type="ECO:0000256" key="3">
    <source>
        <dbReference type="ARBA" id="ARBA00023235"/>
    </source>
</evidence>
<dbReference type="InterPro" id="IPR020095">
    <property type="entry name" value="PsdUridine_synth_TruA_C"/>
</dbReference>
<feature type="domain" description="Pseudouridine synthase I TruA alpha/beta" evidence="4">
    <location>
        <begin position="6"/>
        <end position="67"/>
    </location>
</feature>
<dbReference type="CDD" id="cd02570">
    <property type="entry name" value="PseudoU_synth_EcTruA"/>
    <property type="match status" value="1"/>
</dbReference>
<reference evidence="5" key="1">
    <citation type="submission" date="2018-05" db="EMBL/GenBank/DDBJ databases">
        <authorList>
            <person name="Lanie J.A."/>
            <person name="Ng W.-L."/>
            <person name="Kazmierczak K.M."/>
            <person name="Andrzejewski T.M."/>
            <person name="Davidsen T.M."/>
            <person name="Wayne K.J."/>
            <person name="Tettelin H."/>
            <person name="Glass J.I."/>
            <person name="Rusch D."/>
            <person name="Podicherti R."/>
            <person name="Tsui H.-C.T."/>
            <person name="Winkler M.E."/>
        </authorList>
    </citation>
    <scope>NUCLEOTIDE SEQUENCE</scope>
</reference>
<keyword evidence="3" id="KW-0413">Isomerase</keyword>
<dbReference type="InterPro" id="IPR020094">
    <property type="entry name" value="TruA/RsuA/RluB/E/F_N"/>
</dbReference>
<dbReference type="InterPro" id="IPR020097">
    <property type="entry name" value="PsdUridine_synth_TruA_a/b_dom"/>
</dbReference>
<keyword evidence="2" id="KW-0819">tRNA processing</keyword>
<feature type="domain" description="Pseudouridine synthase I TruA alpha/beta" evidence="4">
    <location>
        <begin position="106"/>
        <end position="206"/>
    </location>
</feature>
<dbReference type="AlphaFoldDB" id="A0A381P9P4"/>
<evidence type="ECO:0000256" key="2">
    <source>
        <dbReference type="ARBA" id="ARBA00022694"/>
    </source>
</evidence>
<dbReference type="Gene3D" id="3.30.70.660">
    <property type="entry name" value="Pseudouridine synthase I, catalytic domain, C-terminal subdomain"/>
    <property type="match status" value="1"/>
</dbReference>
<dbReference type="GO" id="GO:0031119">
    <property type="term" value="P:tRNA pseudouridine synthesis"/>
    <property type="evidence" value="ECO:0007669"/>
    <property type="project" value="TreeGrafter"/>
</dbReference>
<gene>
    <name evidence="5" type="ORF">METZ01_LOCUS16504</name>
</gene>
<dbReference type="PANTHER" id="PTHR11142">
    <property type="entry name" value="PSEUDOURIDYLATE SYNTHASE"/>
    <property type="match status" value="1"/>
</dbReference>
<dbReference type="EMBL" id="UINC01000921">
    <property type="protein sequence ID" value="SUZ63650.1"/>
    <property type="molecule type" value="Genomic_DNA"/>
</dbReference>
<dbReference type="SUPFAM" id="SSF55120">
    <property type="entry name" value="Pseudouridine synthase"/>
    <property type="match status" value="1"/>
</dbReference>
<dbReference type="InterPro" id="IPR001406">
    <property type="entry name" value="PsdUridine_synth_TruA"/>
</dbReference>
<dbReference type="GO" id="GO:0009982">
    <property type="term" value="F:pseudouridine synthase activity"/>
    <property type="evidence" value="ECO:0007669"/>
    <property type="project" value="InterPro"/>
</dbReference>
<name>A0A381P9P4_9ZZZZ</name>
<evidence type="ECO:0000259" key="4">
    <source>
        <dbReference type="Pfam" id="PF01416"/>
    </source>
</evidence>
<protein>
    <recommendedName>
        <fullName evidence="4">Pseudouridine synthase I TruA alpha/beta domain-containing protein</fullName>
    </recommendedName>
</protein>
<evidence type="ECO:0000256" key="1">
    <source>
        <dbReference type="ARBA" id="ARBA00009375"/>
    </source>
</evidence>